<dbReference type="AlphaFoldDB" id="A0A5M8QYL8"/>
<accession>A0A5M8QYL8</accession>
<keyword evidence="5" id="KW-0813">Transport</keyword>
<keyword evidence="12" id="KW-1185">Reference proteome</keyword>
<evidence type="ECO:0000256" key="9">
    <source>
        <dbReference type="ARBA" id="ARBA00023136"/>
    </source>
</evidence>
<evidence type="ECO:0000256" key="10">
    <source>
        <dbReference type="SAM" id="Phobius"/>
    </source>
</evidence>
<reference evidence="11 12" key="1">
    <citation type="submission" date="2019-05" db="EMBL/GenBank/DDBJ databases">
        <authorList>
            <person name="Qu J.-H."/>
        </authorList>
    </citation>
    <scope>NUCLEOTIDE SEQUENCE [LARGE SCALE GENOMIC DNA]</scope>
    <source>
        <strain evidence="11 12">NS28</strain>
    </source>
</reference>
<dbReference type="OrthoDB" id="9791248at2"/>
<keyword evidence="9 10" id="KW-0472">Membrane</keyword>
<keyword evidence="6" id="KW-1003">Cell membrane</keyword>
<feature type="transmembrane region" description="Helical" evidence="10">
    <location>
        <begin position="12"/>
        <end position="33"/>
    </location>
</feature>
<evidence type="ECO:0000313" key="11">
    <source>
        <dbReference type="EMBL" id="KAA6441385.1"/>
    </source>
</evidence>
<comment type="function">
    <text evidence="1">Required for nicotinamide riboside transport across the inner membrane.</text>
</comment>
<dbReference type="EMBL" id="VBSN01000016">
    <property type="protein sequence ID" value="KAA6441385.1"/>
    <property type="molecule type" value="Genomic_DNA"/>
</dbReference>
<evidence type="ECO:0000256" key="1">
    <source>
        <dbReference type="ARBA" id="ARBA00002672"/>
    </source>
</evidence>
<evidence type="ECO:0000256" key="6">
    <source>
        <dbReference type="ARBA" id="ARBA00022475"/>
    </source>
</evidence>
<evidence type="ECO:0000313" key="12">
    <source>
        <dbReference type="Proteomes" id="UP000323994"/>
    </source>
</evidence>
<protein>
    <recommendedName>
        <fullName evidence="4">Nicotinamide riboside transporter PnuC</fullName>
    </recommendedName>
</protein>
<dbReference type="GO" id="GO:0034257">
    <property type="term" value="F:nicotinamide riboside transmembrane transporter activity"/>
    <property type="evidence" value="ECO:0007669"/>
    <property type="project" value="InterPro"/>
</dbReference>
<evidence type="ECO:0000256" key="3">
    <source>
        <dbReference type="ARBA" id="ARBA00006669"/>
    </source>
</evidence>
<feature type="transmembrane region" description="Helical" evidence="10">
    <location>
        <begin position="177"/>
        <end position="194"/>
    </location>
</feature>
<gene>
    <name evidence="11" type="ORF">FEM33_02420</name>
</gene>
<dbReference type="PANTHER" id="PTHR36122:SF2">
    <property type="entry name" value="NICOTINAMIDE RIBOSIDE TRANSPORTER PNUC"/>
    <property type="match status" value="1"/>
</dbReference>
<dbReference type="PANTHER" id="PTHR36122">
    <property type="entry name" value="NICOTINAMIDE RIBOSIDE TRANSPORTER PNUC"/>
    <property type="match status" value="1"/>
</dbReference>
<dbReference type="GO" id="GO:0005886">
    <property type="term" value="C:plasma membrane"/>
    <property type="evidence" value="ECO:0007669"/>
    <property type="project" value="UniProtKB-SubCell"/>
</dbReference>
<feature type="transmembrane region" description="Helical" evidence="10">
    <location>
        <begin position="40"/>
        <end position="59"/>
    </location>
</feature>
<keyword evidence="7 10" id="KW-0812">Transmembrane</keyword>
<feature type="transmembrane region" description="Helical" evidence="10">
    <location>
        <begin position="102"/>
        <end position="121"/>
    </location>
</feature>
<name>A0A5M8QYL8_9BACT</name>
<dbReference type="InterPro" id="IPR006419">
    <property type="entry name" value="NMN_transpt_PnuC"/>
</dbReference>
<sequence length="205" mass="23579">MTDWLNQTISLGGITTTYLEILGFLTGAVCVYLNTRQNVLGWFFGIINAVLYAIVFWQVQLYADTGLQGYYFLTSIYGWWMWKFGGKSHDGIRVTRTPIRLYLIFGLIFITATLLWGYLLGRFTNASLTYADSALTVASLIGQWMMARKYLENWILWIVADACYVFMYFYKSLHLTAILYAVFLALAVMGYIQWKRDVNNTSTAT</sequence>
<comment type="caution">
    <text evidence="11">The sequence shown here is derived from an EMBL/GenBank/DDBJ whole genome shotgun (WGS) entry which is preliminary data.</text>
</comment>
<evidence type="ECO:0000256" key="7">
    <source>
        <dbReference type="ARBA" id="ARBA00022692"/>
    </source>
</evidence>
<comment type="similarity">
    <text evidence="3">Belongs to the nicotinamide ribonucleoside (NR) uptake permease (TC 4.B.1) family.</text>
</comment>
<evidence type="ECO:0000256" key="4">
    <source>
        <dbReference type="ARBA" id="ARBA00017522"/>
    </source>
</evidence>
<dbReference type="Proteomes" id="UP000323994">
    <property type="component" value="Unassembled WGS sequence"/>
</dbReference>
<proteinExistence type="inferred from homology"/>
<organism evidence="11 12">
    <name type="scientific">Dyadobacter flavalbus</name>
    <dbReference type="NCBI Taxonomy" id="2579942"/>
    <lineage>
        <taxon>Bacteria</taxon>
        <taxon>Pseudomonadati</taxon>
        <taxon>Bacteroidota</taxon>
        <taxon>Cytophagia</taxon>
        <taxon>Cytophagales</taxon>
        <taxon>Spirosomataceae</taxon>
        <taxon>Dyadobacter</taxon>
    </lineage>
</organism>
<dbReference type="RefSeq" id="WP_139010526.1">
    <property type="nucleotide sequence ID" value="NZ_VBSN01000016.1"/>
</dbReference>
<dbReference type="NCBIfam" id="TIGR01528">
    <property type="entry name" value="NMN_trans_PnuC"/>
    <property type="match status" value="1"/>
</dbReference>
<evidence type="ECO:0000256" key="5">
    <source>
        <dbReference type="ARBA" id="ARBA00022448"/>
    </source>
</evidence>
<feature type="transmembrane region" description="Helical" evidence="10">
    <location>
        <begin position="154"/>
        <end position="171"/>
    </location>
</feature>
<comment type="subcellular location">
    <subcellularLocation>
        <location evidence="2">Cell membrane</location>
        <topology evidence="2">Multi-pass membrane protein</topology>
    </subcellularLocation>
</comment>
<dbReference type="Pfam" id="PF04973">
    <property type="entry name" value="NMN_transporter"/>
    <property type="match status" value="1"/>
</dbReference>
<evidence type="ECO:0000256" key="8">
    <source>
        <dbReference type="ARBA" id="ARBA00022989"/>
    </source>
</evidence>
<keyword evidence="8 10" id="KW-1133">Transmembrane helix</keyword>
<evidence type="ECO:0000256" key="2">
    <source>
        <dbReference type="ARBA" id="ARBA00004651"/>
    </source>
</evidence>